<dbReference type="AlphaFoldDB" id="A0A8H3HFY3"/>
<gene>
    <name evidence="1" type="ORF">RDB_LOCUS162939</name>
</gene>
<reference evidence="1" key="1">
    <citation type="submission" date="2021-01" db="EMBL/GenBank/DDBJ databases">
        <authorList>
            <person name="Kaushik A."/>
        </authorList>
    </citation>
    <scope>NUCLEOTIDE SEQUENCE</scope>
    <source>
        <strain evidence="1">AG6-10EEA</strain>
    </source>
</reference>
<organism evidence="1 2">
    <name type="scientific">Rhizoctonia solani</name>
    <dbReference type="NCBI Taxonomy" id="456999"/>
    <lineage>
        <taxon>Eukaryota</taxon>
        <taxon>Fungi</taxon>
        <taxon>Dikarya</taxon>
        <taxon>Basidiomycota</taxon>
        <taxon>Agaricomycotina</taxon>
        <taxon>Agaricomycetes</taxon>
        <taxon>Cantharellales</taxon>
        <taxon>Ceratobasidiaceae</taxon>
        <taxon>Rhizoctonia</taxon>
    </lineage>
</organism>
<proteinExistence type="predicted"/>
<evidence type="ECO:0000313" key="1">
    <source>
        <dbReference type="EMBL" id="CAE6527670.1"/>
    </source>
</evidence>
<dbReference type="EMBL" id="CAJMXA010003938">
    <property type="protein sequence ID" value="CAE6527670.1"/>
    <property type="molecule type" value="Genomic_DNA"/>
</dbReference>
<sequence>MASANIFTRIYTPSSGSLFRDQLNIWCDRVHIGHIRFSTNKSSYRDSHGHQLYEAIPIFPGIIDLRSIGRVGVQYDEKVVLNLAGSDVVGWGTSTRKAEEDAAQRLLSSGYYCFY</sequence>
<comment type="caution">
    <text evidence="1">The sequence shown here is derived from an EMBL/GenBank/DDBJ whole genome shotgun (WGS) entry which is preliminary data.</text>
</comment>
<dbReference type="Proteomes" id="UP000663853">
    <property type="component" value="Unassembled WGS sequence"/>
</dbReference>
<accession>A0A8H3HFY3</accession>
<evidence type="ECO:0000313" key="2">
    <source>
        <dbReference type="Proteomes" id="UP000663853"/>
    </source>
</evidence>
<protein>
    <submittedName>
        <fullName evidence="1">Uncharacterized protein</fullName>
    </submittedName>
</protein>
<name>A0A8H3HFY3_9AGAM</name>